<dbReference type="Pfam" id="PF00145">
    <property type="entry name" value="DNA_methylase"/>
    <property type="match status" value="1"/>
</dbReference>
<keyword evidence="1 4" id="KW-0489">Methyltransferase</keyword>
<dbReference type="EMBL" id="LBRB01000006">
    <property type="protein sequence ID" value="KKP88900.1"/>
    <property type="molecule type" value="Genomic_DNA"/>
</dbReference>
<dbReference type="InterPro" id="IPR029063">
    <property type="entry name" value="SAM-dependent_MTases_sf"/>
</dbReference>
<evidence type="ECO:0000256" key="1">
    <source>
        <dbReference type="ARBA" id="ARBA00022603"/>
    </source>
</evidence>
<accession>A0A0G0FN81</accession>
<name>A0A0G0FN81_9BACT</name>
<dbReference type="SUPFAM" id="SSF53335">
    <property type="entry name" value="S-adenosyl-L-methionine-dependent methyltransferases"/>
    <property type="match status" value="1"/>
</dbReference>
<dbReference type="Gene3D" id="3.40.50.150">
    <property type="entry name" value="Vaccinia Virus protein VP39"/>
    <property type="match status" value="1"/>
</dbReference>
<dbReference type="PATRIC" id="fig|1618333.3.peg.269"/>
<evidence type="ECO:0000256" key="3">
    <source>
        <dbReference type="ARBA" id="ARBA00022747"/>
    </source>
</evidence>
<keyword evidence="2" id="KW-0808">Transferase</keyword>
<evidence type="ECO:0000256" key="2">
    <source>
        <dbReference type="ARBA" id="ARBA00022679"/>
    </source>
</evidence>
<dbReference type="AlphaFoldDB" id="A0A0G0FN81"/>
<reference evidence="4 5" key="1">
    <citation type="journal article" date="2015" name="Nature">
        <title>rRNA introns, odd ribosomes, and small enigmatic genomes across a large radiation of phyla.</title>
        <authorList>
            <person name="Brown C.T."/>
            <person name="Hug L.A."/>
            <person name="Thomas B.C."/>
            <person name="Sharon I."/>
            <person name="Castelle C.J."/>
            <person name="Singh A."/>
            <person name="Wilkins M.J."/>
            <person name="Williams K.H."/>
            <person name="Banfield J.F."/>
        </authorList>
    </citation>
    <scope>NUCLEOTIDE SEQUENCE [LARGE SCALE GENOMIC DNA]</scope>
</reference>
<dbReference type="STRING" id="1618333.UR93_C0006G0033"/>
<keyword evidence="3" id="KW-0680">Restriction system</keyword>
<evidence type="ECO:0000313" key="5">
    <source>
        <dbReference type="Proteomes" id="UP000034316"/>
    </source>
</evidence>
<organism evidence="4 5">
    <name type="scientific">Berkelbacteria bacterium GW2011_GWA2_35_9</name>
    <dbReference type="NCBI Taxonomy" id="1618333"/>
    <lineage>
        <taxon>Bacteria</taxon>
        <taxon>Candidatus Berkelbacteria</taxon>
    </lineage>
</organism>
<dbReference type="GO" id="GO:0008168">
    <property type="term" value="F:methyltransferase activity"/>
    <property type="evidence" value="ECO:0007669"/>
    <property type="project" value="UniProtKB-KW"/>
</dbReference>
<dbReference type="Proteomes" id="UP000034316">
    <property type="component" value="Unassembled WGS sequence"/>
</dbReference>
<sequence>MITKQQSRYDYTPTIEDVEVTGIVYKIVQKFDLQKKQFKTIDLFAGIGGIRVGFENAGFKTVFSNDFDKKCEKTL</sequence>
<dbReference type="GO" id="GO:0009307">
    <property type="term" value="P:DNA restriction-modification system"/>
    <property type="evidence" value="ECO:0007669"/>
    <property type="project" value="UniProtKB-KW"/>
</dbReference>
<proteinExistence type="predicted"/>
<dbReference type="InterPro" id="IPR001525">
    <property type="entry name" value="C5_MeTfrase"/>
</dbReference>
<evidence type="ECO:0000313" key="4">
    <source>
        <dbReference type="EMBL" id="KKP88900.1"/>
    </source>
</evidence>
<comment type="caution">
    <text evidence="4">The sequence shown here is derived from an EMBL/GenBank/DDBJ whole genome shotgun (WGS) entry which is preliminary data.</text>
</comment>
<dbReference type="GO" id="GO:0032259">
    <property type="term" value="P:methylation"/>
    <property type="evidence" value="ECO:0007669"/>
    <property type="project" value="UniProtKB-KW"/>
</dbReference>
<protein>
    <submittedName>
        <fullName evidence="4">Modification methylase DsaV</fullName>
    </submittedName>
</protein>
<gene>
    <name evidence="4" type="ORF">UR93_C0006G0033</name>
</gene>